<protein>
    <submittedName>
        <fullName evidence="3">Putative glutathione s-transferase protein</fullName>
    </submittedName>
</protein>
<dbReference type="InterPro" id="IPR004045">
    <property type="entry name" value="Glutathione_S-Trfase_N"/>
</dbReference>
<dbReference type="OMA" id="GTYMMDS"/>
<reference evidence="4" key="1">
    <citation type="journal article" date="2013" name="Genome Announc.">
        <title>Draft genome sequence of Neofusicoccum parvum isolate UCR-NP2, a fungal vascular pathogen associated with grapevine cankers.</title>
        <authorList>
            <person name="Blanco-Ulate B."/>
            <person name="Rolshausen P."/>
            <person name="Cantu D."/>
        </authorList>
    </citation>
    <scope>NUCLEOTIDE SEQUENCE [LARGE SCALE GENOMIC DNA]</scope>
    <source>
        <strain evidence="4">UCR-NP2</strain>
    </source>
</reference>
<evidence type="ECO:0000259" key="2">
    <source>
        <dbReference type="Pfam" id="PF22041"/>
    </source>
</evidence>
<dbReference type="SUPFAM" id="SSF47616">
    <property type="entry name" value="GST C-terminal domain-like"/>
    <property type="match status" value="1"/>
</dbReference>
<accession>R1ETH9</accession>
<dbReference type="SUPFAM" id="SSF52833">
    <property type="entry name" value="Thioredoxin-like"/>
    <property type="match status" value="1"/>
</dbReference>
<dbReference type="HOGENOM" id="CLU_011226_4_3_1"/>
<dbReference type="OrthoDB" id="4951845at2759"/>
<organism evidence="3 4">
    <name type="scientific">Botryosphaeria parva (strain UCR-NP2)</name>
    <name type="common">Grapevine canker fungus</name>
    <name type="synonym">Neofusicoccum parvum</name>
    <dbReference type="NCBI Taxonomy" id="1287680"/>
    <lineage>
        <taxon>Eukaryota</taxon>
        <taxon>Fungi</taxon>
        <taxon>Dikarya</taxon>
        <taxon>Ascomycota</taxon>
        <taxon>Pezizomycotina</taxon>
        <taxon>Dothideomycetes</taxon>
        <taxon>Dothideomycetes incertae sedis</taxon>
        <taxon>Botryosphaeriales</taxon>
        <taxon>Botryosphaeriaceae</taxon>
        <taxon>Neofusicoccum</taxon>
    </lineage>
</organism>
<dbReference type="eggNOG" id="ENOG502QQN3">
    <property type="taxonomic scope" value="Eukaryota"/>
</dbReference>
<sequence length="260" mass="29237">MDAGGRHAGTPSLADVLRSSMAPVILYDLPSKGRCACWSLNPWKTRMALNYKNIEYKTEWLEYPDVAPTLRATGLPPNDKGAPYEYSIPAAQLPDGTYVMDSMKIAHELEKRWPTPSLRLDSDVVPILAEATPQVTVNLAPIIMPRVPRHVLPERSAAYFHQTREVRFGMPLDELEKKQDPEKTWAAAKGSIEKLVTLLKKNDGPYVLGNEVSYGDFIIVGLLQFAKTVGQDVYDRIVAHDKAFEDLYKACAKWLERDDH</sequence>
<dbReference type="Gene3D" id="3.40.30.10">
    <property type="entry name" value="Glutaredoxin"/>
    <property type="match status" value="1"/>
</dbReference>
<dbReference type="InterPro" id="IPR054416">
    <property type="entry name" value="GST_UstS-like_C"/>
</dbReference>
<dbReference type="Gene3D" id="1.20.1050.10">
    <property type="match status" value="1"/>
</dbReference>
<keyword evidence="3" id="KW-0808">Transferase</keyword>
<dbReference type="Pfam" id="PF13409">
    <property type="entry name" value="GST_N_2"/>
    <property type="match status" value="1"/>
</dbReference>
<dbReference type="GO" id="GO:0016740">
    <property type="term" value="F:transferase activity"/>
    <property type="evidence" value="ECO:0007669"/>
    <property type="project" value="UniProtKB-KW"/>
</dbReference>
<evidence type="ECO:0000313" key="3">
    <source>
        <dbReference type="EMBL" id="EOD51093.1"/>
    </source>
</evidence>
<dbReference type="KEGG" id="npa:UCRNP2_2129"/>
<dbReference type="InterPro" id="IPR036249">
    <property type="entry name" value="Thioredoxin-like_sf"/>
</dbReference>
<dbReference type="Proteomes" id="UP000013521">
    <property type="component" value="Unassembled WGS sequence"/>
</dbReference>
<dbReference type="InterPro" id="IPR036282">
    <property type="entry name" value="Glutathione-S-Trfase_C_sf"/>
</dbReference>
<feature type="domain" description="Glutathione S-transferase UstS-like C-terminal" evidence="2">
    <location>
        <begin position="133"/>
        <end position="254"/>
    </location>
</feature>
<name>R1ETH9_BOTPV</name>
<evidence type="ECO:0000313" key="4">
    <source>
        <dbReference type="Proteomes" id="UP000013521"/>
    </source>
</evidence>
<dbReference type="AlphaFoldDB" id="R1ETH9"/>
<dbReference type="Pfam" id="PF22041">
    <property type="entry name" value="GST_C_7"/>
    <property type="match status" value="1"/>
</dbReference>
<dbReference type="EMBL" id="KB915897">
    <property type="protein sequence ID" value="EOD51093.1"/>
    <property type="molecule type" value="Genomic_DNA"/>
</dbReference>
<gene>
    <name evidence="3" type="ORF">UCRNP2_2129</name>
</gene>
<proteinExistence type="predicted"/>
<feature type="domain" description="GST N-terminal" evidence="1">
    <location>
        <begin position="38"/>
        <end position="111"/>
    </location>
</feature>
<evidence type="ECO:0000259" key="1">
    <source>
        <dbReference type="Pfam" id="PF13409"/>
    </source>
</evidence>